<comment type="caution">
    <text evidence="2">The sequence shown here is derived from an EMBL/GenBank/DDBJ whole genome shotgun (WGS) entry which is preliminary data.</text>
</comment>
<protein>
    <submittedName>
        <fullName evidence="2">Uncharacterized protein</fullName>
    </submittedName>
</protein>
<sequence length="201" mass="23677">MYKYRFQCPDSSDYDLAYYELQLDSLESFPWNSVDNVVGDHGTGDHKLSDLIKYWHTRLVLMLVSKDYTIRNIESGQTKCDSREEMSHEDFFLYVEHFVRFLFMLNELNRVPIGSTKCIHRSLDPLTGKKRADPPKRQGKTLVAIETFKLVDIMSGDKDAINNLFRDDQQDLLFIKDSIISKHTFIAIDAIWWSTEHFYIY</sequence>
<reference evidence="2" key="1">
    <citation type="submission" date="2021-02" db="EMBL/GenBank/DDBJ databases">
        <authorList>
            <person name="Nowell W R."/>
        </authorList>
    </citation>
    <scope>NUCLEOTIDE SEQUENCE</scope>
</reference>
<evidence type="ECO:0000313" key="6">
    <source>
        <dbReference type="Proteomes" id="UP000663877"/>
    </source>
</evidence>
<organism evidence="2 6">
    <name type="scientific">Adineta steineri</name>
    <dbReference type="NCBI Taxonomy" id="433720"/>
    <lineage>
        <taxon>Eukaryota</taxon>
        <taxon>Metazoa</taxon>
        <taxon>Spiralia</taxon>
        <taxon>Gnathifera</taxon>
        <taxon>Rotifera</taxon>
        <taxon>Eurotatoria</taxon>
        <taxon>Bdelloidea</taxon>
        <taxon>Adinetida</taxon>
        <taxon>Adinetidae</taxon>
        <taxon>Adineta</taxon>
    </lineage>
</organism>
<dbReference type="EMBL" id="CAJNOM010006043">
    <property type="protein sequence ID" value="CAF1667771.1"/>
    <property type="molecule type" value="Genomic_DNA"/>
</dbReference>
<keyword evidence="5" id="KW-1185">Reference proteome</keyword>
<evidence type="ECO:0000313" key="4">
    <source>
        <dbReference type="EMBL" id="CAF1667771.1"/>
    </source>
</evidence>
<evidence type="ECO:0000313" key="5">
    <source>
        <dbReference type="Proteomes" id="UP000663832"/>
    </source>
</evidence>
<name>A0A815YBJ6_9BILA</name>
<evidence type="ECO:0000313" key="2">
    <source>
        <dbReference type="EMBL" id="CAF1568575.1"/>
    </source>
</evidence>
<dbReference type="AlphaFoldDB" id="A0A815YBJ6"/>
<dbReference type="EMBL" id="CAJNOM010003086">
    <property type="protein sequence ID" value="CAF1641474.1"/>
    <property type="molecule type" value="Genomic_DNA"/>
</dbReference>
<dbReference type="Proteomes" id="UP000663832">
    <property type="component" value="Unassembled WGS sequence"/>
</dbReference>
<proteinExistence type="predicted"/>
<dbReference type="EMBL" id="CAJNOI010005634">
    <property type="protein sequence ID" value="CAF1568575.1"/>
    <property type="molecule type" value="Genomic_DNA"/>
</dbReference>
<evidence type="ECO:0000313" key="3">
    <source>
        <dbReference type="EMBL" id="CAF1641474.1"/>
    </source>
</evidence>
<dbReference type="EMBL" id="CAJNOI010002758">
    <property type="protein sequence ID" value="CAF1490955.1"/>
    <property type="molecule type" value="Genomic_DNA"/>
</dbReference>
<dbReference type="OrthoDB" id="39497at2759"/>
<accession>A0A815YBJ6</accession>
<evidence type="ECO:0000313" key="1">
    <source>
        <dbReference type="EMBL" id="CAF1490955.1"/>
    </source>
</evidence>
<dbReference type="Proteomes" id="UP000663877">
    <property type="component" value="Unassembled WGS sequence"/>
</dbReference>
<gene>
    <name evidence="1" type="ORF">BJG266_LOCUS42606</name>
    <name evidence="2" type="ORF">BJG266_LOCUS47539</name>
    <name evidence="3" type="ORF">QVE165_LOCUS59493</name>
    <name evidence="4" type="ORF">QVE165_LOCUS64581</name>
</gene>